<proteinExistence type="predicted"/>
<evidence type="ECO:0000313" key="2">
    <source>
        <dbReference type="Proteomes" id="UP001157069"/>
    </source>
</evidence>
<name>A0ABQ6JTL2_9MICO</name>
<protein>
    <submittedName>
        <fullName evidence="1">Uncharacterized protein</fullName>
    </submittedName>
</protein>
<dbReference type="Proteomes" id="UP001157069">
    <property type="component" value="Unassembled WGS sequence"/>
</dbReference>
<keyword evidence="2" id="KW-1185">Reference proteome</keyword>
<reference evidence="2" key="1">
    <citation type="journal article" date="2019" name="Int. J. Syst. Evol. Microbiol.">
        <title>The Global Catalogue of Microorganisms (GCM) 10K type strain sequencing project: providing services to taxonomists for standard genome sequencing and annotation.</title>
        <authorList>
            <consortium name="The Broad Institute Genomics Platform"/>
            <consortium name="The Broad Institute Genome Sequencing Center for Infectious Disease"/>
            <person name="Wu L."/>
            <person name="Ma J."/>
        </authorList>
    </citation>
    <scope>NUCLEOTIDE SEQUENCE [LARGE SCALE GENOMIC DNA]</scope>
    <source>
        <strain evidence="2">NBRC 108755</strain>
    </source>
</reference>
<dbReference type="EMBL" id="BSVA01000001">
    <property type="protein sequence ID" value="GMA91493.1"/>
    <property type="molecule type" value="Genomic_DNA"/>
</dbReference>
<organism evidence="1 2">
    <name type="scientific">Homoserinibacter gongjuensis</name>
    <dbReference type="NCBI Taxonomy" id="1162968"/>
    <lineage>
        <taxon>Bacteria</taxon>
        <taxon>Bacillati</taxon>
        <taxon>Actinomycetota</taxon>
        <taxon>Actinomycetes</taxon>
        <taxon>Micrococcales</taxon>
        <taxon>Microbacteriaceae</taxon>
        <taxon>Homoserinibacter</taxon>
    </lineage>
</organism>
<evidence type="ECO:0000313" key="1">
    <source>
        <dbReference type="EMBL" id="GMA91493.1"/>
    </source>
</evidence>
<accession>A0ABQ6JTL2</accession>
<sequence length="118" mass="13026">MRFAVEDVRYDFRDAAFEAGAVYSTLTGEQILDPSDAQVIYVGPTWGQLTYRFAESEGGWASIEVHSGFGHAQVGGAFVDSAVRDRWLDFHAAHARYGLATITEAARRTREPDTGWAP</sequence>
<comment type="caution">
    <text evidence="1">The sequence shown here is derived from an EMBL/GenBank/DDBJ whole genome shotgun (WGS) entry which is preliminary data.</text>
</comment>
<gene>
    <name evidence="1" type="ORF">GCM10025869_20220</name>
</gene>